<accession>A0A2N8HFI0</accession>
<dbReference type="Pfam" id="PF02577">
    <property type="entry name" value="BFN_dom"/>
    <property type="match status" value="1"/>
</dbReference>
<proteinExistence type="predicted"/>
<protein>
    <recommendedName>
        <fullName evidence="1">BFN domain-containing protein</fullName>
    </recommendedName>
</protein>
<dbReference type="InterPro" id="IPR003729">
    <property type="entry name" value="Bi_nuclease_dom"/>
</dbReference>
<evidence type="ECO:0000313" key="3">
    <source>
        <dbReference type="Proteomes" id="UP000236000"/>
    </source>
</evidence>
<gene>
    <name evidence="2" type="ORF">CXU22_04310</name>
</gene>
<comment type="caution">
    <text evidence="2">The sequence shown here is derived from an EMBL/GenBank/DDBJ whole genome shotgun (WGS) entry which is preliminary data.</text>
</comment>
<dbReference type="SUPFAM" id="SSF103256">
    <property type="entry name" value="Hypothetical protein TM0160"/>
    <property type="match status" value="1"/>
</dbReference>
<dbReference type="Proteomes" id="UP000236000">
    <property type="component" value="Unassembled WGS sequence"/>
</dbReference>
<sequence length="161" mass="17667">MPDEKLITLEPYALLYTRAGAGVCLRDPLSGKVGVIFMELADGMALERILNGERPVRPDTSSLLGHFLSAMECRVRLVLINGRKDEIFYARVAVEAANEVMDKLVELDARPSDALMIAVRSGTGIKIVPAVWESMENILPQLEQLDSDSPDSRAPVYVGEP</sequence>
<organism evidence="2 3">
    <name type="scientific">Akkermansia muciniphila</name>
    <dbReference type="NCBI Taxonomy" id="239935"/>
    <lineage>
        <taxon>Bacteria</taxon>
        <taxon>Pseudomonadati</taxon>
        <taxon>Verrucomicrobiota</taxon>
        <taxon>Verrucomicrobiia</taxon>
        <taxon>Verrucomicrobiales</taxon>
        <taxon>Akkermansiaceae</taxon>
        <taxon>Akkermansia</taxon>
    </lineage>
</organism>
<dbReference type="GO" id="GO:0004518">
    <property type="term" value="F:nuclease activity"/>
    <property type="evidence" value="ECO:0007669"/>
    <property type="project" value="InterPro"/>
</dbReference>
<reference evidence="2 3" key="1">
    <citation type="journal article" date="2017" name="BMC Genomics">
        <title>Genome sequencing of 39 Akkermansia muciniphila isolates reveals its population structure, genomic and functional diverisity, and global distribution in mammalian gut microbiotas.</title>
        <authorList>
            <person name="Guo X."/>
            <person name="Li S."/>
            <person name="Zhang J."/>
            <person name="Wu F."/>
            <person name="Li X."/>
            <person name="Wu D."/>
            <person name="Zhang M."/>
            <person name="Ou Z."/>
            <person name="Jie Z."/>
            <person name="Yan Q."/>
            <person name="Li P."/>
            <person name="Yi J."/>
            <person name="Peng Y."/>
        </authorList>
    </citation>
    <scope>NUCLEOTIDE SEQUENCE [LARGE SCALE GENOMIC DNA]</scope>
    <source>
        <strain evidence="2 3">GP24</strain>
    </source>
</reference>
<name>A0A2N8HFI0_9BACT</name>
<dbReference type="PROSITE" id="PS51658">
    <property type="entry name" value="BFN"/>
    <property type="match status" value="1"/>
</dbReference>
<evidence type="ECO:0000259" key="1">
    <source>
        <dbReference type="PROSITE" id="PS51658"/>
    </source>
</evidence>
<dbReference type="OrthoDB" id="9788698at2"/>
<dbReference type="AlphaFoldDB" id="A0A2N8HFI0"/>
<evidence type="ECO:0000313" key="2">
    <source>
        <dbReference type="EMBL" id="PNC19016.1"/>
    </source>
</evidence>
<feature type="domain" description="BFN" evidence="1">
    <location>
        <begin position="1"/>
        <end position="139"/>
    </location>
</feature>
<dbReference type="Gene3D" id="3.10.690.10">
    <property type="entry name" value="Bifunctional nuclease domain"/>
    <property type="match status" value="1"/>
</dbReference>
<dbReference type="EMBL" id="PJKA01000006">
    <property type="protein sequence ID" value="PNC19016.1"/>
    <property type="molecule type" value="Genomic_DNA"/>
</dbReference>
<dbReference type="InterPro" id="IPR036104">
    <property type="entry name" value="BFN_sf"/>
</dbReference>
<dbReference type="RefSeq" id="WP_102712886.1">
    <property type="nucleotide sequence ID" value="NZ_CABMLK010000003.1"/>
</dbReference>